<dbReference type="EMBL" id="CP144749">
    <property type="protein sequence ID" value="WVZ75580.1"/>
    <property type="molecule type" value="Genomic_DNA"/>
</dbReference>
<name>A0AAQ3WVX5_PASNO</name>
<evidence type="ECO:0000313" key="3">
    <source>
        <dbReference type="Proteomes" id="UP001341281"/>
    </source>
</evidence>
<dbReference type="Proteomes" id="UP001341281">
    <property type="component" value="Chromosome 05"/>
</dbReference>
<feature type="region of interest" description="Disordered" evidence="1">
    <location>
        <begin position="85"/>
        <end position="144"/>
    </location>
</feature>
<evidence type="ECO:0000313" key="2">
    <source>
        <dbReference type="EMBL" id="WVZ75580.1"/>
    </source>
</evidence>
<accession>A0AAQ3WVX5</accession>
<protein>
    <submittedName>
        <fullName evidence="2">Uncharacterized protein</fullName>
    </submittedName>
</protein>
<reference evidence="2 3" key="1">
    <citation type="submission" date="2024-02" db="EMBL/GenBank/DDBJ databases">
        <title>High-quality chromosome-scale genome assembly of Pensacola bahiagrass (Paspalum notatum Flugge var. saurae).</title>
        <authorList>
            <person name="Vega J.M."/>
            <person name="Podio M."/>
            <person name="Orjuela J."/>
            <person name="Siena L.A."/>
            <person name="Pessino S.C."/>
            <person name="Combes M.C."/>
            <person name="Mariac C."/>
            <person name="Albertini E."/>
            <person name="Pupilli F."/>
            <person name="Ortiz J.P.A."/>
            <person name="Leblanc O."/>
        </authorList>
    </citation>
    <scope>NUCLEOTIDE SEQUENCE [LARGE SCALE GENOMIC DNA]</scope>
    <source>
        <strain evidence="2">R1</strain>
        <tissue evidence="2">Leaf</tissue>
    </source>
</reference>
<gene>
    <name evidence="2" type="ORF">U9M48_023619</name>
</gene>
<keyword evidence="3" id="KW-1185">Reference proteome</keyword>
<proteinExistence type="predicted"/>
<evidence type="ECO:0000256" key="1">
    <source>
        <dbReference type="SAM" id="MobiDB-lite"/>
    </source>
</evidence>
<sequence length="228" mass="23859">MARSMLKAKKMHTEFWGEAVSTAAFMRMFRCVGQAALEQAGGQEHTNGLPGLRSWEATSAEEGGCGWSSFNIDCAVYHGVGEAAGDGDADAGEAEQSGGGQAEQEAAAEPQTPPSPRAAQSTPPSAGTGGSVRFVTPPPGVENLDADYDNEPLRFRAVNDFIGDASPPGQAVRNLDGELFMASAEEPRSLGEAEVDARWRRAMERGDGVNLGECHLGACGSTGWLQAD</sequence>
<organism evidence="2 3">
    <name type="scientific">Paspalum notatum var. saurae</name>
    <dbReference type="NCBI Taxonomy" id="547442"/>
    <lineage>
        <taxon>Eukaryota</taxon>
        <taxon>Viridiplantae</taxon>
        <taxon>Streptophyta</taxon>
        <taxon>Embryophyta</taxon>
        <taxon>Tracheophyta</taxon>
        <taxon>Spermatophyta</taxon>
        <taxon>Magnoliopsida</taxon>
        <taxon>Liliopsida</taxon>
        <taxon>Poales</taxon>
        <taxon>Poaceae</taxon>
        <taxon>PACMAD clade</taxon>
        <taxon>Panicoideae</taxon>
        <taxon>Andropogonodae</taxon>
        <taxon>Paspaleae</taxon>
        <taxon>Paspalinae</taxon>
        <taxon>Paspalum</taxon>
    </lineage>
</organism>
<dbReference type="AlphaFoldDB" id="A0AAQ3WVX5"/>